<dbReference type="OrthoDB" id="1924787at2759"/>
<dbReference type="Gramene" id="Pp3c2_6500V3.1">
    <property type="protein sequence ID" value="PAC:32937334.CDS.1"/>
    <property type="gene ID" value="Pp3c2_6500"/>
</dbReference>
<keyword evidence="5" id="KW-1133">Transmembrane helix</keyword>
<dbReference type="PANTHER" id="PTHR11062:SF401">
    <property type="entry name" value="EXOSTOSIN GT47 DOMAIN-CONTAINING PROTEIN"/>
    <property type="match status" value="1"/>
</dbReference>
<keyword evidence="5" id="KW-0812">Transmembrane</keyword>
<protein>
    <recommendedName>
        <fullName evidence="6">Exostosin GT47 domain-containing protein</fullName>
    </recommendedName>
</protein>
<evidence type="ECO:0000313" key="7">
    <source>
        <dbReference type="EMBL" id="PNR59524.1"/>
    </source>
</evidence>
<keyword evidence="3" id="KW-0735">Signal-anchor</keyword>
<dbReference type="HOGENOM" id="CLU_025166_0_1_1"/>
<dbReference type="InterPro" id="IPR040911">
    <property type="entry name" value="Exostosin_GT47"/>
</dbReference>
<evidence type="ECO:0000256" key="5">
    <source>
        <dbReference type="SAM" id="Phobius"/>
    </source>
</evidence>
<proteinExistence type="inferred from homology"/>
<dbReference type="Gramene" id="Pp3c2_6500V3.2">
    <property type="protein sequence ID" value="PAC:32937335.CDS.1"/>
    <property type="gene ID" value="Pp3c2_6500"/>
</dbReference>
<keyword evidence="5" id="KW-0472">Membrane</keyword>
<name>A9RGC2_PHYPA</name>
<accession>A9RGC2</accession>
<dbReference type="EMBL" id="ABEU02000002">
    <property type="protein sequence ID" value="PNR59524.1"/>
    <property type="molecule type" value="Genomic_DNA"/>
</dbReference>
<evidence type="ECO:0000259" key="6">
    <source>
        <dbReference type="Pfam" id="PF03016"/>
    </source>
</evidence>
<dbReference type="EnsemblPlants" id="Pp3c2_6500V3.1">
    <property type="protein sequence ID" value="PAC:32937334.CDS.1"/>
    <property type="gene ID" value="Pp3c2_6500"/>
</dbReference>
<reference evidence="7 9" key="1">
    <citation type="journal article" date="2008" name="Science">
        <title>The Physcomitrella genome reveals evolutionary insights into the conquest of land by plants.</title>
        <authorList>
            <person name="Rensing S."/>
            <person name="Lang D."/>
            <person name="Zimmer A."/>
            <person name="Terry A."/>
            <person name="Salamov A."/>
            <person name="Shapiro H."/>
            <person name="Nishiyama T."/>
            <person name="Perroud P.-F."/>
            <person name="Lindquist E."/>
            <person name="Kamisugi Y."/>
            <person name="Tanahashi T."/>
            <person name="Sakakibara K."/>
            <person name="Fujita T."/>
            <person name="Oishi K."/>
            <person name="Shin-I T."/>
            <person name="Kuroki Y."/>
            <person name="Toyoda A."/>
            <person name="Suzuki Y."/>
            <person name="Hashimoto A."/>
            <person name="Yamaguchi K."/>
            <person name="Sugano A."/>
            <person name="Kohara Y."/>
            <person name="Fujiyama A."/>
            <person name="Anterola A."/>
            <person name="Aoki S."/>
            <person name="Ashton N."/>
            <person name="Barbazuk W.B."/>
            <person name="Barker E."/>
            <person name="Bennetzen J."/>
            <person name="Bezanilla M."/>
            <person name="Blankenship R."/>
            <person name="Cho S.H."/>
            <person name="Dutcher S."/>
            <person name="Estelle M."/>
            <person name="Fawcett J.A."/>
            <person name="Gundlach H."/>
            <person name="Hanada K."/>
            <person name="Heyl A."/>
            <person name="Hicks K.A."/>
            <person name="Hugh J."/>
            <person name="Lohr M."/>
            <person name="Mayer K."/>
            <person name="Melkozernov A."/>
            <person name="Murata T."/>
            <person name="Nelson D."/>
            <person name="Pils B."/>
            <person name="Prigge M."/>
            <person name="Reiss B."/>
            <person name="Renner T."/>
            <person name="Rombauts S."/>
            <person name="Rushton P."/>
            <person name="Sanderfoot A."/>
            <person name="Schween G."/>
            <person name="Shiu S.-H."/>
            <person name="Stueber K."/>
            <person name="Theodoulou F.L."/>
            <person name="Tu H."/>
            <person name="Van de Peer Y."/>
            <person name="Verrier P.J."/>
            <person name="Waters E."/>
            <person name="Wood A."/>
            <person name="Yang L."/>
            <person name="Cove D."/>
            <person name="Cuming A."/>
            <person name="Hasebe M."/>
            <person name="Lucas S."/>
            <person name="Mishler D.B."/>
            <person name="Reski R."/>
            <person name="Grigoriev I."/>
            <person name="Quatrano R.S."/>
            <person name="Boore J.L."/>
        </authorList>
    </citation>
    <scope>NUCLEOTIDE SEQUENCE [LARGE SCALE GENOMIC DNA]</scope>
    <source>
        <strain evidence="8 9">cv. Gransden 2004</strain>
    </source>
</reference>
<evidence type="ECO:0000256" key="4">
    <source>
        <dbReference type="ARBA" id="ARBA00023034"/>
    </source>
</evidence>
<dbReference type="PaxDb" id="3218-PP1S7_425V6.1"/>
<evidence type="ECO:0000256" key="1">
    <source>
        <dbReference type="ARBA" id="ARBA00004323"/>
    </source>
</evidence>
<dbReference type="InterPro" id="IPR004263">
    <property type="entry name" value="Exostosin"/>
</dbReference>
<dbReference type="EnsemblPlants" id="Pp3c2_6500V3.2">
    <property type="protein sequence ID" value="PAC:32937335.CDS.1"/>
    <property type="gene ID" value="Pp3c2_6500"/>
</dbReference>
<dbReference type="GO" id="GO:0000139">
    <property type="term" value="C:Golgi membrane"/>
    <property type="evidence" value="ECO:0007669"/>
    <property type="project" value="UniProtKB-SubCell"/>
</dbReference>
<reference evidence="8" key="3">
    <citation type="submission" date="2020-12" db="UniProtKB">
        <authorList>
            <consortium name="EnsemblPlants"/>
        </authorList>
    </citation>
    <scope>IDENTIFICATION</scope>
</reference>
<evidence type="ECO:0000313" key="8">
    <source>
        <dbReference type="EnsemblPlants" id="PAC:32937334.CDS.1"/>
    </source>
</evidence>
<sequence>MGLISREISVPTVVVSYLTLLLAYGFLLTAITCSRAPRELSVNQSPPTVISQISNNDSSKLALAHGRSLLSLESEDKLEGMPKVGVEVSISDPVSALDISELDLIALHESLPKLYHSPKVFTLSYEEMREQLQIWVYPTQAGSTKYEHNYDGDEDVTEEISSTADLFFRLLTRSEFVTEKAKRAQLFLLPFSIDVLWVDLGPTQVAEKLRRYLEKVRTNYPYWESSLGADHFYLSCHAFEHNSKHRNILELGKNSIQAACAPLRHNQKFYPHKDVVFPQYKPVGEEDVRQAILGRRNRTSLAYFSGCPDVTTPLLSAFHTWETDPDFIVEANPSPHRLSVYRNLARSRFCVSVLPHDTFSLVDALRFGCVPVLLSKLTFHDLPFQGFLNWGQFAVVLGIEDLPNLKQILANVSSTKHREMQYLGHQAIKHLEWNNPPVAYDAFHMTLLELWVRRHSIKYTRQVEASSFDDS</sequence>
<dbReference type="PANTHER" id="PTHR11062">
    <property type="entry name" value="EXOSTOSIN HEPARAN SULFATE GLYCOSYLTRANSFERASE -RELATED"/>
    <property type="match status" value="1"/>
</dbReference>
<organism evidence="7">
    <name type="scientific">Physcomitrium patens</name>
    <name type="common">Spreading-leaved earth moss</name>
    <name type="synonym">Physcomitrella patens</name>
    <dbReference type="NCBI Taxonomy" id="3218"/>
    <lineage>
        <taxon>Eukaryota</taxon>
        <taxon>Viridiplantae</taxon>
        <taxon>Streptophyta</taxon>
        <taxon>Embryophyta</taxon>
        <taxon>Bryophyta</taxon>
        <taxon>Bryophytina</taxon>
        <taxon>Bryopsida</taxon>
        <taxon>Funariidae</taxon>
        <taxon>Funariales</taxon>
        <taxon>Funariaceae</taxon>
        <taxon>Physcomitrium</taxon>
    </lineage>
</organism>
<reference evidence="7 9" key="2">
    <citation type="journal article" date="2018" name="Plant J.">
        <title>The Physcomitrella patens chromosome-scale assembly reveals moss genome structure and evolution.</title>
        <authorList>
            <person name="Lang D."/>
            <person name="Ullrich K.K."/>
            <person name="Murat F."/>
            <person name="Fuchs J."/>
            <person name="Jenkins J."/>
            <person name="Haas F.B."/>
            <person name="Piednoel M."/>
            <person name="Gundlach H."/>
            <person name="Van Bel M."/>
            <person name="Meyberg R."/>
            <person name="Vives C."/>
            <person name="Morata J."/>
            <person name="Symeonidi A."/>
            <person name="Hiss M."/>
            <person name="Muchero W."/>
            <person name="Kamisugi Y."/>
            <person name="Saleh O."/>
            <person name="Blanc G."/>
            <person name="Decker E.L."/>
            <person name="van Gessel N."/>
            <person name="Grimwood J."/>
            <person name="Hayes R.D."/>
            <person name="Graham S.W."/>
            <person name="Gunter L.E."/>
            <person name="McDaniel S.F."/>
            <person name="Hoernstein S.N.W."/>
            <person name="Larsson A."/>
            <person name="Li F.W."/>
            <person name="Perroud P.F."/>
            <person name="Phillips J."/>
            <person name="Ranjan P."/>
            <person name="Rokshar D.S."/>
            <person name="Rothfels C.J."/>
            <person name="Schneider L."/>
            <person name="Shu S."/>
            <person name="Stevenson D.W."/>
            <person name="Thummler F."/>
            <person name="Tillich M."/>
            <person name="Villarreal Aguilar J.C."/>
            <person name="Widiez T."/>
            <person name="Wong G.K."/>
            <person name="Wymore A."/>
            <person name="Zhang Y."/>
            <person name="Zimmer A.D."/>
            <person name="Quatrano R.S."/>
            <person name="Mayer K.F.X."/>
            <person name="Goodstein D."/>
            <person name="Casacuberta J.M."/>
            <person name="Vandepoele K."/>
            <person name="Reski R."/>
            <person name="Cuming A.C."/>
            <person name="Tuskan G.A."/>
            <person name="Maumus F."/>
            <person name="Salse J."/>
            <person name="Schmutz J."/>
            <person name="Rensing S.A."/>
        </authorList>
    </citation>
    <scope>NUCLEOTIDE SEQUENCE [LARGE SCALE GENOMIC DNA]</scope>
    <source>
        <strain evidence="8 9">cv. Gransden 2004</strain>
    </source>
</reference>
<keyword evidence="4" id="KW-0333">Golgi apparatus</keyword>
<keyword evidence="9" id="KW-1185">Reference proteome</keyword>
<feature type="transmembrane region" description="Helical" evidence="5">
    <location>
        <begin position="12"/>
        <end position="31"/>
    </location>
</feature>
<dbReference type="GeneID" id="112296100"/>
<dbReference type="Pfam" id="PF03016">
    <property type="entry name" value="Exostosin_GT47"/>
    <property type="match status" value="1"/>
</dbReference>
<feature type="domain" description="Exostosin GT47" evidence="6">
    <location>
        <begin position="129"/>
        <end position="411"/>
    </location>
</feature>
<evidence type="ECO:0000313" key="9">
    <source>
        <dbReference type="Proteomes" id="UP000006727"/>
    </source>
</evidence>
<dbReference type="OMA" id="NDTPEPC"/>
<dbReference type="Proteomes" id="UP000006727">
    <property type="component" value="Chromosome 2"/>
</dbReference>
<dbReference type="GO" id="GO:0016757">
    <property type="term" value="F:glycosyltransferase activity"/>
    <property type="evidence" value="ECO:0007669"/>
    <property type="project" value="InterPro"/>
</dbReference>
<comment type="similarity">
    <text evidence="2">Belongs to the glycosyltransferase 47 family.</text>
</comment>
<evidence type="ECO:0000256" key="2">
    <source>
        <dbReference type="ARBA" id="ARBA00010271"/>
    </source>
</evidence>
<dbReference type="eggNOG" id="KOG1021">
    <property type="taxonomic scope" value="Eukaryota"/>
</dbReference>
<dbReference type="KEGG" id="ppp:112296100"/>
<gene>
    <name evidence="8" type="primary">LOC112296100</name>
    <name evidence="7" type="ORF">PHYPA_002315</name>
</gene>
<comment type="subcellular location">
    <subcellularLocation>
        <location evidence="1">Golgi apparatus membrane</location>
        <topology evidence="1">Single-pass type II membrane protein</topology>
    </subcellularLocation>
</comment>
<dbReference type="RefSeq" id="XP_024404035.1">
    <property type="nucleotide sequence ID" value="XM_024548267.2"/>
</dbReference>
<dbReference type="AlphaFoldDB" id="A9RGC2"/>
<evidence type="ECO:0000256" key="3">
    <source>
        <dbReference type="ARBA" id="ARBA00022968"/>
    </source>
</evidence>